<dbReference type="InterPro" id="IPR025789">
    <property type="entry name" value="DOT1_dom"/>
</dbReference>
<evidence type="ECO:0000313" key="8">
    <source>
        <dbReference type="Proteomes" id="UP000604046"/>
    </source>
</evidence>
<dbReference type="GO" id="GO:0140956">
    <property type="term" value="F:histone H3K79 trimethyltransferase activity"/>
    <property type="evidence" value="ECO:0007669"/>
    <property type="project" value="UniProtKB-EC"/>
</dbReference>
<dbReference type="InterPro" id="IPR030445">
    <property type="entry name" value="H3-K79_meTrfase"/>
</dbReference>
<dbReference type="GO" id="GO:0051726">
    <property type="term" value="P:regulation of cell cycle"/>
    <property type="evidence" value="ECO:0007669"/>
    <property type="project" value="InterPro"/>
</dbReference>
<evidence type="ECO:0000256" key="5">
    <source>
        <dbReference type="ARBA" id="ARBA00047770"/>
    </source>
</evidence>
<dbReference type="Pfam" id="PF08123">
    <property type="entry name" value="DOT1"/>
    <property type="match status" value="1"/>
</dbReference>
<dbReference type="EMBL" id="CAJNDS010002097">
    <property type="protein sequence ID" value="CAE7324407.1"/>
    <property type="molecule type" value="Genomic_DNA"/>
</dbReference>
<dbReference type="EC" id="2.1.1.360" evidence="1"/>
<evidence type="ECO:0000259" key="6">
    <source>
        <dbReference type="Pfam" id="PF08123"/>
    </source>
</evidence>
<keyword evidence="8" id="KW-1185">Reference proteome</keyword>
<evidence type="ECO:0000256" key="1">
    <source>
        <dbReference type="ARBA" id="ARBA00012190"/>
    </source>
</evidence>
<dbReference type="Gene3D" id="3.40.50.150">
    <property type="entry name" value="Vaccinia Virus protein VP39"/>
    <property type="match status" value="1"/>
</dbReference>
<protein>
    <recommendedName>
        <fullName evidence="2">Histone-lysine N-methyltransferase, H3 lysine-79 specific</fullName>
        <ecNumber evidence="1">2.1.1.360</ecNumber>
    </recommendedName>
    <alternativeName>
        <fullName evidence="4">Histone H3-K79 methyltransferase</fullName>
    </alternativeName>
</protein>
<comment type="caution">
    <text evidence="7">The sequence shown here is derived from an EMBL/GenBank/DDBJ whole genome shotgun (WGS) entry which is preliminary data.</text>
</comment>
<evidence type="ECO:0000256" key="3">
    <source>
        <dbReference type="ARBA" id="ARBA00022853"/>
    </source>
</evidence>
<feature type="domain" description="DOT1" evidence="6">
    <location>
        <begin position="106"/>
        <end position="241"/>
    </location>
</feature>
<comment type="catalytic activity">
    <reaction evidence="5">
        <text>L-lysyl(79)-[histone H3] + 3 S-adenosyl-L-methionine = N(6),N(6),N(6)-trimethyl-L-lysyl(79)-[histone H3] + 3 S-adenosyl-L-homocysteine + 3 H(+)</text>
        <dbReference type="Rhea" id="RHEA:60328"/>
        <dbReference type="Rhea" id="RHEA-COMP:15549"/>
        <dbReference type="Rhea" id="RHEA-COMP:15552"/>
        <dbReference type="ChEBI" id="CHEBI:15378"/>
        <dbReference type="ChEBI" id="CHEBI:29969"/>
        <dbReference type="ChEBI" id="CHEBI:57856"/>
        <dbReference type="ChEBI" id="CHEBI:59789"/>
        <dbReference type="ChEBI" id="CHEBI:61961"/>
        <dbReference type="EC" id="2.1.1.360"/>
    </reaction>
</comment>
<dbReference type="AlphaFoldDB" id="A0A812NU67"/>
<sequence length="298" mass="31936">MPWLRPWRPPKPSVPRCGNRLQGALRGTVHLSARAGFSALLAAVAGGRLRRASTAIVAVSRAEPEADSATLAHRGEVDAALDSAWKHLDRVLRDDVGLNSAVEDQARTYGEVTPTGARRLAEALGLSQAGFGSSHFVDLGSGCGKLVTQAYLEWPAVKRAVGVELCPERTAQAKQAWSKLVASGTAASLRGSMLQQNVSQRTVQEDLVLVQGDLLEADISQATHIFVSSLCFGEELLAAVCSKLGREASSLRRAATLTALPHSRAAGLRYTGSVFAEMTWTGVEGTRVWLYERQESQH</sequence>
<keyword evidence="3" id="KW-0156">Chromatin regulator</keyword>
<evidence type="ECO:0000256" key="4">
    <source>
        <dbReference type="ARBA" id="ARBA00029821"/>
    </source>
</evidence>
<reference evidence="7" key="1">
    <citation type="submission" date="2021-02" db="EMBL/GenBank/DDBJ databases">
        <authorList>
            <person name="Dougan E. K."/>
            <person name="Rhodes N."/>
            <person name="Thang M."/>
            <person name="Chan C."/>
        </authorList>
    </citation>
    <scope>NUCLEOTIDE SEQUENCE</scope>
</reference>
<evidence type="ECO:0000313" key="7">
    <source>
        <dbReference type="EMBL" id="CAE7324407.1"/>
    </source>
</evidence>
<gene>
    <name evidence="7" type="ORF">SNAT2548_LOCUS16987</name>
</gene>
<dbReference type="PANTHER" id="PTHR21451:SF19">
    <property type="entry name" value="ACTIVATED IN BLOCKED UNFOLDED PROTEIN RESPONSE"/>
    <property type="match status" value="1"/>
</dbReference>
<dbReference type="Proteomes" id="UP000604046">
    <property type="component" value="Unassembled WGS sequence"/>
</dbReference>
<dbReference type="InterPro" id="IPR029063">
    <property type="entry name" value="SAM-dependent_MTases_sf"/>
</dbReference>
<proteinExistence type="predicted"/>
<name>A0A812NU67_9DINO</name>
<organism evidence="7 8">
    <name type="scientific">Symbiodinium natans</name>
    <dbReference type="NCBI Taxonomy" id="878477"/>
    <lineage>
        <taxon>Eukaryota</taxon>
        <taxon>Sar</taxon>
        <taxon>Alveolata</taxon>
        <taxon>Dinophyceae</taxon>
        <taxon>Suessiales</taxon>
        <taxon>Symbiodiniaceae</taxon>
        <taxon>Symbiodinium</taxon>
    </lineage>
</organism>
<dbReference type="PANTHER" id="PTHR21451">
    <property type="entry name" value="HISTONE H3 METHYLTRANSFERASE"/>
    <property type="match status" value="1"/>
</dbReference>
<evidence type="ECO:0000256" key="2">
    <source>
        <dbReference type="ARBA" id="ARBA00020987"/>
    </source>
</evidence>
<dbReference type="SUPFAM" id="SSF53335">
    <property type="entry name" value="S-adenosyl-L-methionine-dependent methyltransferases"/>
    <property type="match status" value="1"/>
</dbReference>
<dbReference type="OrthoDB" id="443402at2759"/>
<accession>A0A812NU67</accession>